<name>A0ABT6ZMD1_9ACTN</name>
<protein>
    <submittedName>
        <fullName evidence="1">DUF1667 domain-containing protein</fullName>
    </submittedName>
</protein>
<dbReference type="InterPro" id="IPR012460">
    <property type="entry name" value="DUF1667"/>
</dbReference>
<comment type="caution">
    <text evidence="1">The sequence shown here is derived from an EMBL/GenBank/DDBJ whole genome shotgun (WGS) entry which is preliminary data.</text>
</comment>
<evidence type="ECO:0000313" key="1">
    <source>
        <dbReference type="EMBL" id="MDJ1130032.1"/>
    </source>
</evidence>
<keyword evidence="2" id="KW-1185">Reference proteome</keyword>
<proteinExistence type="predicted"/>
<evidence type="ECO:0000313" key="2">
    <source>
        <dbReference type="Proteomes" id="UP001431693"/>
    </source>
</evidence>
<organism evidence="1 2">
    <name type="scientific">Kribbibacterium absianum</name>
    <dbReference type="NCBI Taxonomy" id="3044210"/>
    <lineage>
        <taxon>Bacteria</taxon>
        <taxon>Bacillati</taxon>
        <taxon>Actinomycetota</taxon>
        <taxon>Coriobacteriia</taxon>
        <taxon>Coriobacteriales</taxon>
        <taxon>Kribbibacteriaceae</taxon>
        <taxon>Kribbibacterium</taxon>
    </lineage>
</organism>
<dbReference type="PANTHER" id="PTHR39450">
    <property type="entry name" value="MOLYBDOPTERIN OXIDOREDUCTASE, 4FE-4S CLUSTER-BINDING SUBUNIT"/>
    <property type="match status" value="1"/>
</dbReference>
<sequence>MAETIELTCIRCPIGCQLSAVLEDGTVVRVSGNTCSRGEAYARAEVADPRRTVTGTVAVRGGAWPVTSVKTVPDVPKDAVLDVARALSETVVDAPLAIGDVVVANVCGTGADVVVTKPVDVQTGTVPFCTSTCK</sequence>
<dbReference type="SUPFAM" id="SSF160148">
    <property type="entry name" value="CPE0013-like"/>
    <property type="match status" value="1"/>
</dbReference>
<dbReference type="EMBL" id="JASJEX010000004">
    <property type="protein sequence ID" value="MDJ1130032.1"/>
    <property type="molecule type" value="Genomic_DNA"/>
</dbReference>
<gene>
    <name evidence="1" type="ORF">QJ043_08070</name>
</gene>
<dbReference type="Gene3D" id="3.10.530.10">
    <property type="entry name" value="CPE0013-like"/>
    <property type="match status" value="1"/>
</dbReference>
<accession>A0ABT6ZMD1</accession>
<dbReference type="RefSeq" id="WP_283713181.1">
    <property type="nucleotide sequence ID" value="NZ_JASJEW010000003.1"/>
</dbReference>
<dbReference type="Proteomes" id="UP001431693">
    <property type="component" value="Unassembled WGS sequence"/>
</dbReference>
<dbReference type="InterPro" id="IPR036593">
    <property type="entry name" value="CPE0013-like_sf"/>
</dbReference>
<dbReference type="Pfam" id="PF07892">
    <property type="entry name" value="DUF1667"/>
    <property type="match status" value="1"/>
</dbReference>
<dbReference type="PANTHER" id="PTHR39450:SF1">
    <property type="entry name" value="DUF1667 DOMAIN-CONTAINING PROTEIN"/>
    <property type="match status" value="1"/>
</dbReference>
<dbReference type="SUPFAM" id="SSF53706">
    <property type="entry name" value="Formate dehydrogenase/DMSO reductase, domains 1-3"/>
    <property type="match status" value="1"/>
</dbReference>
<reference evidence="1" key="1">
    <citation type="submission" date="2023-05" db="EMBL/GenBank/DDBJ databases">
        <title>[olsenella] sp. nov., isolated from a pig farm feces dump.</title>
        <authorList>
            <person name="Chang Y.-H."/>
        </authorList>
    </citation>
    <scope>NUCLEOTIDE SEQUENCE</scope>
    <source>
        <strain evidence="1">YH-ols2217</strain>
    </source>
</reference>